<evidence type="ECO:0000256" key="1">
    <source>
        <dbReference type="SAM" id="MobiDB-lite"/>
    </source>
</evidence>
<keyword evidence="3" id="KW-1185">Reference proteome</keyword>
<feature type="region of interest" description="Disordered" evidence="1">
    <location>
        <begin position="66"/>
        <end position="92"/>
    </location>
</feature>
<feature type="compositionally biased region" description="Polar residues" evidence="1">
    <location>
        <begin position="66"/>
        <end position="85"/>
    </location>
</feature>
<name>A0AAD9QTX2_ACRCE</name>
<accession>A0AAD9QTX2</accession>
<evidence type="ECO:0000313" key="3">
    <source>
        <dbReference type="Proteomes" id="UP001249851"/>
    </source>
</evidence>
<feature type="compositionally biased region" description="Basic and acidic residues" evidence="1">
    <location>
        <begin position="349"/>
        <end position="359"/>
    </location>
</feature>
<reference evidence="2" key="2">
    <citation type="journal article" date="2023" name="Science">
        <title>Genomic signatures of disease resistance in endangered staghorn corals.</title>
        <authorList>
            <person name="Vollmer S.V."/>
            <person name="Selwyn J.D."/>
            <person name="Despard B.A."/>
            <person name="Roesel C.L."/>
        </authorList>
    </citation>
    <scope>NUCLEOTIDE SEQUENCE</scope>
    <source>
        <strain evidence="2">K2</strain>
    </source>
</reference>
<evidence type="ECO:0000313" key="2">
    <source>
        <dbReference type="EMBL" id="KAK2567487.1"/>
    </source>
</evidence>
<dbReference type="EMBL" id="JARQWQ010000014">
    <property type="protein sequence ID" value="KAK2567487.1"/>
    <property type="molecule type" value="Genomic_DNA"/>
</dbReference>
<feature type="compositionally biased region" description="Basic and acidic residues" evidence="1">
    <location>
        <begin position="228"/>
        <end position="268"/>
    </location>
</feature>
<protein>
    <submittedName>
        <fullName evidence="2">Uncharacterized protein</fullName>
    </submittedName>
</protein>
<reference evidence="2" key="1">
    <citation type="journal article" date="2023" name="G3 (Bethesda)">
        <title>Whole genome assembly and annotation of the endangered Caribbean coral Acropora cervicornis.</title>
        <authorList>
            <person name="Selwyn J.D."/>
            <person name="Vollmer S.V."/>
        </authorList>
    </citation>
    <scope>NUCLEOTIDE SEQUENCE</scope>
    <source>
        <strain evidence="2">K2</strain>
    </source>
</reference>
<comment type="caution">
    <text evidence="2">The sequence shown here is derived from an EMBL/GenBank/DDBJ whole genome shotgun (WGS) entry which is preliminary data.</text>
</comment>
<feature type="compositionally biased region" description="Acidic residues" evidence="1">
    <location>
        <begin position="282"/>
        <end position="303"/>
    </location>
</feature>
<feature type="compositionally biased region" description="Basic and acidic residues" evidence="1">
    <location>
        <begin position="9"/>
        <end position="29"/>
    </location>
</feature>
<feature type="region of interest" description="Disordered" evidence="1">
    <location>
        <begin position="228"/>
        <end position="359"/>
    </location>
</feature>
<dbReference type="Proteomes" id="UP001249851">
    <property type="component" value="Unassembled WGS sequence"/>
</dbReference>
<organism evidence="2 3">
    <name type="scientific">Acropora cervicornis</name>
    <name type="common">Staghorn coral</name>
    <dbReference type="NCBI Taxonomy" id="6130"/>
    <lineage>
        <taxon>Eukaryota</taxon>
        <taxon>Metazoa</taxon>
        <taxon>Cnidaria</taxon>
        <taxon>Anthozoa</taxon>
        <taxon>Hexacorallia</taxon>
        <taxon>Scleractinia</taxon>
        <taxon>Astrocoeniina</taxon>
        <taxon>Acroporidae</taxon>
        <taxon>Acropora</taxon>
    </lineage>
</organism>
<proteinExistence type="predicted"/>
<feature type="compositionally biased region" description="Polar residues" evidence="1">
    <location>
        <begin position="332"/>
        <end position="348"/>
    </location>
</feature>
<dbReference type="AlphaFoldDB" id="A0AAD9QTX2"/>
<feature type="region of interest" description="Disordered" evidence="1">
    <location>
        <begin position="1"/>
        <end position="38"/>
    </location>
</feature>
<gene>
    <name evidence="2" type="ORF">P5673_008310</name>
</gene>
<sequence length="359" mass="40290">MGCGASKVEPQKNERKFSVHAERTTDKRSNGHTNGVNIGAVLNPIESSARKDANLKPQITEINGNVLVDSTDTSDNRRQSSSNGVLTSHASSPLLSSQSRSVAFDIPLGQNGSAPIAVRPPRRLQFREFYKGQLFIQDVLSLYSFKKIESAPVLTKEALEQKQAAADLKRQKVSIPGYLNHSATLLGLSRKLKHHYKALFLGQLLQQELEKKVKVMSKRRSELLLAREMDKSQQHKAELDEKLAASEKKREKTHASIKEKQRRREEKAKRVRMRAKKMKEDDVADLNVDPDETYNADEEDESWDIGSPQSFAGSTGKVDKDDNEQIGFKESGTGSQTNEGETAETQQQEMKEVHDFFDL</sequence>